<keyword evidence="2" id="KW-1185">Reference proteome</keyword>
<dbReference type="GeneID" id="36401399"/>
<dbReference type="Proteomes" id="UP000054928">
    <property type="component" value="Unassembled WGS sequence"/>
</dbReference>
<dbReference type="AlphaFoldDB" id="A0A0P1B2L7"/>
<evidence type="ECO:0000313" key="2">
    <source>
        <dbReference type="Proteomes" id="UP000054928"/>
    </source>
</evidence>
<proteinExistence type="predicted"/>
<accession>A0A0P1B2L7</accession>
<dbReference type="RefSeq" id="XP_024584895.1">
    <property type="nucleotide sequence ID" value="XM_024719614.1"/>
</dbReference>
<organism evidence="1 2">
    <name type="scientific">Plasmopara halstedii</name>
    <name type="common">Downy mildew of sunflower</name>
    <dbReference type="NCBI Taxonomy" id="4781"/>
    <lineage>
        <taxon>Eukaryota</taxon>
        <taxon>Sar</taxon>
        <taxon>Stramenopiles</taxon>
        <taxon>Oomycota</taxon>
        <taxon>Peronosporomycetes</taxon>
        <taxon>Peronosporales</taxon>
        <taxon>Peronosporaceae</taxon>
        <taxon>Plasmopara</taxon>
    </lineage>
</organism>
<name>A0A0P1B2L7_PLAHL</name>
<evidence type="ECO:0000313" key="1">
    <source>
        <dbReference type="EMBL" id="CEG48526.1"/>
    </source>
</evidence>
<dbReference type="EMBL" id="CCYD01002939">
    <property type="protein sequence ID" value="CEG48526.1"/>
    <property type="molecule type" value="Genomic_DNA"/>
</dbReference>
<protein>
    <submittedName>
        <fullName evidence="1">Uncharacterized protein</fullName>
    </submittedName>
</protein>
<reference evidence="2" key="1">
    <citation type="submission" date="2014-09" db="EMBL/GenBank/DDBJ databases">
        <authorList>
            <person name="Sharma Rahul"/>
            <person name="Thines Marco"/>
        </authorList>
    </citation>
    <scope>NUCLEOTIDE SEQUENCE [LARGE SCALE GENOMIC DNA]</scope>
</reference>
<sequence length="57" mass="6562">MICVDPFPRRMNEVNPARDRDFIQLSENMLADNPIALNVADAKNDTHTWLRLKLIAP</sequence>